<dbReference type="Proteomes" id="UP000198901">
    <property type="component" value="Unassembled WGS sequence"/>
</dbReference>
<dbReference type="OrthoDB" id="9813413at2"/>
<dbReference type="GO" id="GO:0043565">
    <property type="term" value="F:sequence-specific DNA binding"/>
    <property type="evidence" value="ECO:0007669"/>
    <property type="project" value="InterPro"/>
</dbReference>
<evidence type="ECO:0000259" key="4">
    <source>
        <dbReference type="PROSITE" id="PS01124"/>
    </source>
</evidence>
<keyword evidence="1" id="KW-0805">Transcription regulation</keyword>
<dbReference type="Pfam" id="PF02311">
    <property type="entry name" value="AraC_binding"/>
    <property type="match status" value="1"/>
</dbReference>
<dbReference type="InterPro" id="IPR018060">
    <property type="entry name" value="HTH_AraC"/>
</dbReference>
<dbReference type="PANTHER" id="PTHR43280">
    <property type="entry name" value="ARAC-FAMILY TRANSCRIPTIONAL REGULATOR"/>
    <property type="match status" value="1"/>
</dbReference>
<organism evidence="5 6">
    <name type="scientific">Siphonobacter aquaeclarae</name>
    <dbReference type="NCBI Taxonomy" id="563176"/>
    <lineage>
        <taxon>Bacteria</taxon>
        <taxon>Pseudomonadati</taxon>
        <taxon>Bacteroidota</taxon>
        <taxon>Cytophagia</taxon>
        <taxon>Cytophagales</taxon>
        <taxon>Cytophagaceae</taxon>
        <taxon>Siphonobacter</taxon>
    </lineage>
</organism>
<dbReference type="Gene3D" id="1.10.10.60">
    <property type="entry name" value="Homeodomain-like"/>
    <property type="match status" value="2"/>
</dbReference>
<keyword evidence="3" id="KW-0804">Transcription</keyword>
<protein>
    <submittedName>
        <fullName evidence="5">AraC-type DNA-binding protein</fullName>
    </submittedName>
</protein>
<keyword evidence="2 5" id="KW-0238">DNA-binding</keyword>
<dbReference type="PRINTS" id="PR00032">
    <property type="entry name" value="HTHARAC"/>
</dbReference>
<dbReference type="Pfam" id="PF12833">
    <property type="entry name" value="HTH_18"/>
    <property type="match status" value="1"/>
</dbReference>
<sequence>MLNYFKYLPVGQEDESWGLEVLTAGYARIRPNEEYPSREHPGHHYFNWEKGRVLNDCYAVYITSGNGYFQSRQCDPIEIEEGTVMMLYPGEWHRYKPEQSTGWDEYWVGFNGIIMKDLMSRHFFHPSDPLLKIGIQDNLLQIFRDIIDSVKSEKPGYQAQACGAVMYLLGSIHASIRRKNNVSSDNTEVLIGRARMLMLVGMERSVTPEQIADELNVSYSWFRKTFKSVTGLAPGQYILQLKIERAIQLLADPAKSVKEVAYELNFESAFYFSALFKKKLGVSPEQYRARFLRA</sequence>
<accession>A0A1G9IRB0</accession>
<evidence type="ECO:0000256" key="2">
    <source>
        <dbReference type="ARBA" id="ARBA00023125"/>
    </source>
</evidence>
<dbReference type="PROSITE" id="PS01124">
    <property type="entry name" value="HTH_ARAC_FAMILY_2"/>
    <property type="match status" value="1"/>
</dbReference>
<dbReference type="SMART" id="SM00342">
    <property type="entry name" value="HTH_ARAC"/>
    <property type="match status" value="1"/>
</dbReference>
<gene>
    <name evidence="5" type="ORF">SAMN04488090_0582</name>
</gene>
<dbReference type="STRING" id="563176.SAMN04488090_0582"/>
<proteinExistence type="predicted"/>
<keyword evidence="6" id="KW-1185">Reference proteome</keyword>
<dbReference type="GO" id="GO:0003700">
    <property type="term" value="F:DNA-binding transcription factor activity"/>
    <property type="evidence" value="ECO:0007669"/>
    <property type="project" value="InterPro"/>
</dbReference>
<dbReference type="SUPFAM" id="SSF51215">
    <property type="entry name" value="Regulatory protein AraC"/>
    <property type="match status" value="1"/>
</dbReference>
<dbReference type="Gene3D" id="2.60.120.280">
    <property type="entry name" value="Regulatory protein AraC"/>
    <property type="match status" value="1"/>
</dbReference>
<evidence type="ECO:0000313" key="6">
    <source>
        <dbReference type="Proteomes" id="UP000198901"/>
    </source>
</evidence>
<name>A0A1G9IRB0_9BACT</name>
<dbReference type="RefSeq" id="WP_093197457.1">
    <property type="nucleotide sequence ID" value="NZ_FNGS01000001.1"/>
</dbReference>
<evidence type="ECO:0000256" key="1">
    <source>
        <dbReference type="ARBA" id="ARBA00023015"/>
    </source>
</evidence>
<dbReference type="EMBL" id="FNGS01000001">
    <property type="protein sequence ID" value="SDL27523.1"/>
    <property type="molecule type" value="Genomic_DNA"/>
</dbReference>
<dbReference type="PROSITE" id="PS00041">
    <property type="entry name" value="HTH_ARAC_FAMILY_1"/>
    <property type="match status" value="1"/>
</dbReference>
<feature type="domain" description="HTH araC/xylS-type" evidence="4">
    <location>
        <begin position="192"/>
        <end position="290"/>
    </location>
</feature>
<evidence type="ECO:0000313" key="5">
    <source>
        <dbReference type="EMBL" id="SDL27523.1"/>
    </source>
</evidence>
<dbReference type="InterPro" id="IPR037923">
    <property type="entry name" value="HTH-like"/>
</dbReference>
<reference evidence="5 6" key="1">
    <citation type="submission" date="2016-10" db="EMBL/GenBank/DDBJ databases">
        <authorList>
            <person name="de Groot N.N."/>
        </authorList>
    </citation>
    <scope>NUCLEOTIDE SEQUENCE [LARGE SCALE GENOMIC DNA]</scope>
    <source>
        <strain evidence="5 6">DSM 21668</strain>
    </source>
</reference>
<dbReference type="PANTHER" id="PTHR43280:SF30">
    <property type="entry name" value="MMSAB OPERON REGULATORY PROTEIN"/>
    <property type="match status" value="1"/>
</dbReference>
<dbReference type="AlphaFoldDB" id="A0A1G9IRB0"/>
<dbReference type="InterPro" id="IPR018062">
    <property type="entry name" value="HTH_AraC-typ_CS"/>
</dbReference>
<dbReference type="InterPro" id="IPR009057">
    <property type="entry name" value="Homeodomain-like_sf"/>
</dbReference>
<evidence type="ECO:0000256" key="3">
    <source>
        <dbReference type="ARBA" id="ARBA00023163"/>
    </source>
</evidence>
<dbReference type="InterPro" id="IPR003313">
    <property type="entry name" value="AraC-bd"/>
</dbReference>
<dbReference type="SUPFAM" id="SSF46689">
    <property type="entry name" value="Homeodomain-like"/>
    <property type="match status" value="2"/>
</dbReference>
<dbReference type="InterPro" id="IPR020449">
    <property type="entry name" value="Tscrpt_reg_AraC-type_HTH"/>
</dbReference>